<feature type="compositionally biased region" description="Basic and acidic residues" evidence="1">
    <location>
        <begin position="60"/>
        <end position="101"/>
    </location>
</feature>
<evidence type="ECO:0008006" key="4">
    <source>
        <dbReference type="Google" id="ProtNLM"/>
    </source>
</evidence>
<feature type="compositionally biased region" description="Low complexity" evidence="1">
    <location>
        <begin position="13"/>
        <end position="33"/>
    </location>
</feature>
<evidence type="ECO:0000313" key="3">
    <source>
        <dbReference type="Proteomes" id="UP000823928"/>
    </source>
</evidence>
<accession>A0A9D1JM58</accession>
<feature type="region of interest" description="Disordered" evidence="1">
    <location>
        <begin position="281"/>
        <end position="305"/>
    </location>
</feature>
<dbReference type="AlphaFoldDB" id="A0A9D1JM58"/>
<comment type="caution">
    <text evidence="2">The sequence shown here is derived from an EMBL/GenBank/DDBJ whole genome shotgun (WGS) entry which is preliminary data.</text>
</comment>
<gene>
    <name evidence="2" type="ORF">IAC10_03165</name>
</gene>
<evidence type="ECO:0000313" key="2">
    <source>
        <dbReference type="EMBL" id="HIS35616.1"/>
    </source>
</evidence>
<reference evidence="2" key="2">
    <citation type="journal article" date="2021" name="PeerJ">
        <title>Extensive microbial diversity within the chicken gut microbiome revealed by metagenomics and culture.</title>
        <authorList>
            <person name="Gilroy R."/>
            <person name="Ravi A."/>
            <person name="Getino M."/>
            <person name="Pursley I."/>
            <person name="Horton D.L."/>
            <person name="Alikhan N.F."/>
            <person name="Baker D."/>
            <person name="Gharbi K."/>
            <person name="Hall N."/>
            <person name="Watson M."/>
            <person name="Adriaenssens E.M."/>
            <person name="Foster-Nyarko E."/>
            <person name="Jarju S."/>
            <person name="Secka A."/>
            <person name="Antonio M."/>
            <person name="Oren A."/>
            <person name="Chaudhuri R.R."/>
            <person name="La Ragione R."/>
            <person name="Hildebrand F."/>
            <person name="Pallen M.J."/>
        </authorList>
    </citation>
    <scope>NUCLEOTIDE SEQUENCE</scope>
    <source>
        <strain evidence="2">6276</strain>
    </source>
</reference>
<dbReference type="EMBL" id="DVIU01000066">
    <property type="protein sequence ID" value="HIS35616.1"/>
    <property type="molecule type" value="Genomic_DNA"/>
</dbReference>
<dbReference type="Proteomes" id="UP000823928">
    <property type="component" value="Unassembled WGS sequence"/>
</dbReference>
<feature type="compositionally biased region" description="Basic and acidic residues" evidence="1">
    <location>
        <begin position="288"/>
        <end position="305"/>
    </location>
</feature>
<evidence type="ECO:0000256" key="1">
    <source>
        <dbReference type="SAM" id="MobiDB-lite"/>
    </source>
</evidence>
<protein>
    <recommendedName>
        <fullName evidence="4">Flagellar hook-length control protein FliK</fullName>
    </recommendedName>
</protein>
<feature type="region of interest" description="Disordered" evidence="1">
    <location>
        <begin position="1"/>
        <end position="105"/>
    </location>
</feature>
<reference evidence="2" key="1">
    <citation type="submission" date="2020-10" db="EMBL/GenBank/DDBJ databases">
        <authorList>
            <person name="Gilroy R."/>
        </authorList>
    </citation>
    <scope>NUCLEOTIDE SEQUENCE</scope>
    <source>
        <strain evidence="2">6276</strain>
    </source>
</reference>
<proteinExistence type="predicted"/>
<feature type="compositionally biased region" description="Basic and acidic residues" evidence="1">
    <location>
        <begin position="36"/>
        <end position="50"/>
    </location>
</feature>
<name>A0A9D1JM58_9BACT</name>
<organism evidence="2 3">
    <name type="scientific">Candidatus Scatousia excrementigallinarum</name>
    <dbReference type="NCBI Taxonomy" id="2840935"/>
    <lineage>
        <taxon>Bacteria</taxon>
        <taxon>Candidatus Scatousia</taxon>
    </lineage>
</organism>
<sequence length="305" mass="33720">MMNVDTAATAIFGNSGISNGTSSTRKTTDKSSSFQDELKTSETEDSKEAVEPDNETETQEVTRKEDRKSDKKEDKTSTEKKDEESAAKSEKTEGENPKTLKGELSMSTAENINADNYSALSEQVKSFIMKNGGQFNLNSINLMTASTRAEIADVAPSVDYSSVKMSDTDAKFFSDLVNKTDMSAQSVAAEFQKALNGGNVQQVQSTAKATAALIANLQESAKTNQPFRIDFDQDVSVILKVDKEGKINANFIPGDKAVEAYLRNNIDFLKQRFNEENIAYGDLNYSKSRQEKEKQNRNNKEQNNE</sequence>